<dbReference type="GeneID" id="24107291"/>
<sequence>MMAVRSILIISCLLLSPLTFSISPAGSWNQKERATWLATQRYLDTAYSLNSPEYRSPYPYDIALTSSEVESAWNYATQPSTGPIYKNIYQGSPGSVYVLTKIPGSHPLFSSRGLDADGVSKNAFLFWKVKKNRHKLLGVEIRRPDINRYGNYDFDCGVGSRGVEFRHTSQMEGHNVQAASVPDA</sequence>
<feature type="chain" id="PRO_5004478418" evidence="1">
    <location>
        <begin position="22"/>
        <end position="184"/>
    </location>
</feature>
<proteinExistence type="predicted"/>
<keyword evidence="1" id="KW-0732">Signal</keyword>
<evidence type="ECO:0000313" key="2">
    <source>
        <dbReference type="EMBL" id="GAC94425.1"/>
    </source>
</evidence>
<keyword evidence="3" id="KW-1185">Reference proteome</keyword>
<evidence type="ECO:0000313" key="3">
    <source>
        <dbReference type="Proteomes" id="UP000014071"/>
    </source>
</evidence>
<dbReference type="OrthoDB" id="2552319at2759"/>
<gene>
    <name evidence="2" type="ORF">PHSY_001996</name>
</gene>
<feature type="signal peptide" evidence="1">
    <location>
        <begin position="1"/>
        <end position="21"/>
    </location>
</feature>
<accession>R9P8M2</accession>
<organism evidence="2 3">
    <name type="scientific">Pseudozyma hubeiensis (strain SY62)</name>
    <name type="common">Yeast</name>
    <dbReference type="NCBI Taxonomy" id="1305764"/>
    <lineage>
        <taxon>Eukaryota</taxon>
        <taxon>Fungi</taxon>
        <taxon>Dikarya</taxon>
        <taxon>Basidiomycota</taxon>
        <taxon>Ustilaginomycotina</taxon>
        <taxon>Ustilaginomycetes</taxon>
        <taxon>Ustilaginales</taxon>
        <taxon>Ustilaginaceae</taxon>
        <taxon>Pseudozyma</taxon>
    </lineage>
</organism>
<dbReference type="AlphaFoldDB" id="R9P8M2"/>
<name>R9P8M2_PSEHS</name>
<dbReference type="RefSeq" id="XP_012188012.1">
    <property type="nucleotide sequence ID" value="XM_012332622.1"/>
</dbReference>
<evidence type="ECO:0000256" key="1">
    <source>
        <dbReference type="SAM" id="SignalP"/>
    </source>
</evidence>
<protein>
    <submittedName>
        <fullName evidence="2">Uncharacterized protein</fullName>
    </submittedName>
</protein>
<reference evidence="3" key="1">
    <citation type="journal article" date="2013" name="Genome Announc.">
        <title>Draft genome sequence of the basidiomycetous yeast-like fungus Pseudozyma hubeiensis SY62, which produces an abundant amount of the biosurfactant mannosylerythritol lipids.</title>
        <authorList>
            <person name="Konishi M."/>
            <person name="Hatada Y."/>
            <person name="Horiuchi J."/>
        </authorList>
    </citation>
    <scope>NUCLEOTIDE SEQUENCE [LARGE SCALE GENOMIC DNA]</scope>
    <source>
        <strain evidence="3">SY62</strain>
    </source>
</reference>
<dbReference type="HOGENOM" id="CLU_126141_0_0_1"/>
<dbReference type="EMBL" id="DF238784">
    <property type="protein sequence ID" value="GAC94425.1"/>
    <property type="molecule type" value="Genomic_DNA"/>
</dbReference>
<dbReference type="eggNOG" id="ENOG502R4DQ">
    <property type="taxonomic scope" value="Eukaryota"/>
</dbReference>
<dbReference type="Proteomes" id="UP000014071">
    <property type="component" value="Unassembled WGS sequence"/>
</dbReference>